<sequence>MGIFLAYCYATGWLDKSDGKKRFSVAEDGKFIPEDKNKQTAYTRVTDVGRTYISKLFKDKKNPEKFDIYILSKGQELSHSLQYKDGKWGLPNED</sequence>
<dbReference type="Proteomes" id="UP000236413">
    <property type="component" value="Unassembled WGS sequence"/>
</dbReference>
<accession>A0A316WHQ7</accession>
<dbReference type="EMBL" id="PPEG02000005">
    <property type="protein sequence ID" value="PWN60972.1"/>
    <property type="molecule type" value="Genomic_DNA"/>
</dbReference>
<dbReference type="RefSeq" id="WP_103232723.1">
    <property type="nucleotide sequence ID" value="NZ_PPEG02000005.1"/>
</dbReference>
<name>A0A316WHQ7_9FLAO</name>
<gene>
    <name evidence="1" type="ORF">C1634_012950</name>
</gene>
<dbReference type="AlphaFoldDB" id="A0A316WHQ7"/>
<proteinExistence type="predicted"/>
<evidence type="ECO:0000313" key="2">
    <source>
        <dbReference type="Proteomes" id="UP000236413"/>
    </source>
</evidence>
<protein>
    <submittedName>
        <fullName evidence="1">Uncharacterized protein</fullName>
    </submittedName>
</protein>
<reference evidence="1 2" key="1">
    <citation type="submission" date="2018-04" db="EMBL/GenBank/DDBJ databases">
        <title>Chryseobacterium oncorhynchi 701B-08T from rainbow trout, and Chryseobacterium viscerum 687B-08T from diseased fish.</title>
        <authorList>
            <person name="Jeong J.-J."/>
            <person name="Lee Y.J."/>
            <person name="Pathiraja D."/>
            <person name="Park B."/>
            <person name="Choi I.-G."/>
            <person name="Kim K.D."/>
        </authorList>
    </citation>
    <scope>NUCLEOTIDE SEQUENCE [LARGE SCALE GENOMIC DNA]</scope>
    <source>
        <strain evidence="1 2">687B-08</strain>
    </source>
</reference>
<organism evidence="1 2">
    <name type="scientific">Chryseobacterium viscerum</name>
    <dbReference type="NCBI Taxonomy" id="1037377"/>
    <lineage>
        <taxon>Bacteria</taxon>
        <taxon>Pseudomonadati</taxon>
        <taxon>Bacteroidota</taxon>
        <taxon>Flavobacteriia</taxon>
        <taxon>Flavobacteriales</taxon>
        <taxon>Weeksellaceae</taxon>
        <taxon>Chryseobacterium group</taxon>
        <taxon>Chryseobacterium</taxon>
    </lineage>
</organism>
<comment type="caution">
    <text evidence="1">The sequence shown here is derived from an EMBL/GenBank/DDBJ whole genome shotgun (WGS) entry which is preliminary data.</text>
</comment>
<evidence type="ECO:0000313" key="1">
    <source>
        <dbReference type="EMBL" id="PWN60972.1"/>
    </source>
</evidence>